<organism evidence="1 2">
    <name type="scientific">Camellia lanceoleosa</name>
    <dbReference type="NCBI Taxonomy" id="1840588"/>
    <lineage>
        <taxon>Eukaryota</taxon>
        <taxon>Viridiplantae</taxon>
        <taxon>Streptophyta</taxon>
        <taxon>Embryophyta</taxon>
        <taxon>Tracheophyta</taxon>
        <taxon>Spermatophyta</taxon>
        <taxon>Magnoliopsida</taxon>
        <taxon>eudicotyledons</taxon>
        <taxon>Gunneridae</taxon>
        <taxon>Pentapetalae</taxon>
        <taxon>asterids</taxon>
        <taxon>Ericales</taxon>
        <taxon>Theaceae</taxon>
        <taxon>Camellia</taxon>
    </lineage>
</organism>
<dbReference type="Proteomes" id="UP001060215">
    <property type="component" value="Chromosome 1"/>
</dbReference>
<sequence length="95" mass="10647">MQQIRKRLILYQDKFPDGRTWNAMKILPRVKAPKFMVIAGADSRVCPSYIIGFQPGEAFVVRNVANLVPPFENGPTETNAALEFAVNSLEITLEP</sequence>
<comment type="caution">
    <text evidence="1">The sequence shown here is derived from an EMBL/GenBank/DDBJ whole genome shotgun (WGS) entry which is preliminary data.</text>
</comment>
<evidence type="ECO:0000313" key="1">
    <source>
        <dbReference type="EMBL" id="KAI8030791.1"/>
    </source>
</evidence>
<reference evidence="1 2" key="1">
    <citation type="journal article" date="2022" name="Plant J.">
        <title>Chromosome-level genome of Camellia lanceoleosa provides a valuable resource for understanding genome evolution and self-incompatibility.</title>
        <authorList>
            <person name="Gong W."/>
            <person name="Xiao S."/>
            <person name="Wang L."/>
            <person name="Liao Z."/>
            <person name="Chang Y."/>
            <person name="Mo W."/>
            <person name="Hu G."/>
            <person name="Li W."/>
            <person name="Zhao G."/>
            <person name="Zhu H."/>
            <person name="Hu X."/>
            <person name="Ji K."/>
            <person name="Xiang X."/>
            <person name="Song Q."/>
            <person name="Yuan D."/>
            <person name="Jin S."/>
            <person name="Zhang L."/>
        </authorList>
    </citation>
    <scope>NUCLEOTIDE SEQUENCE [LARGE SCALE GENOMIC DNA]</scope>
    <source>
        <strain evidence="1">SQ_2022a</strain>
    </source>
</reference>
<proteinExistence type="predicted"/>
<dbReference type="EMBL" id="CM045758">
    <property type="protein sequence ID" value="KAI8030791.1"/>
    <property type="molecule type" value="Genomic_DNA"/>
</dbReference>
<name>A0ACC0J2R4_9ERIC</name>
<accession>A0ACC0J2R4</accession>
<evidence type="ECO:0000313" key="2">
    <source>
        <dbReference type="Proteomes" id="UP001060215"/>
    </source>
</evidence>
<keyword evidence="2" id="KW-1185">Reference proteome</keyword>
<protein>
    <submittedName>
        <fullName evidence="1">Uncharacterized protein</fullName>
    </submittedName>
</protein>
<gene>
    <name evidence="1" type="ORF">LOK49_LG01G01200</name>
</gene>